<evidence type="ECO:0000313" key="5">
    <source>
        <dbReference type="EMBL" id="TEW74002.1"/>
    </source>
</evidence>
<comment type="caution">
    <text evidence="5">The sequence shown here is derived from an EMBL/GenBank/DDBJ whole genome shotgun (WGS) entry which is preliminary data.</text>
</comment>
<keyword evidence="6" id="KW-1185">Reference proteome</keyword>
<feature type="domain" description="M23ase beta-sheet core" evidence="4">
    <location>
        <begin position="309"/>
        <end position="401"/>
    </location>
</feature>
<dbReference type="AlphaFoldDB" id="A0A4Y8ATJ8"/>
<dbReference type="PANTHER" id="PTHR21666">
    <property type="entry name" value="PEPTIDASE-RELATED"/>
    <property type="match status" value="1"/>
</dbReference>
<organism evidence="5 6">
    <name type="scientific">Gramella jeungdoensis</name>
    <dbReference type="NCBI Taxonomy" id="708091"/>
    <lineage>
        <taxon>Bacteria</taxon>
        <taxon>Pseudomonadati</taxon>
        <taxon>Bacteroidota</taxon>
        <taxon>Flavobacteriia</taxon>
        <taxon>Flavobacteriales</taxon>
        <taxon>Flavobacteriaceae</taxon>
        <taxon>Christiangramia</taxon>
    </lineage>
</organism>
<keyword evidence="1 3" id="KW-0732">Signal</keyword>
<name>A0A4Y8ATJ8_9FLAO</name>
<dbReference type="RefSeq" id="WP_134248401.1">
    <property type="nucleotide sequence ID" value="NZ_SNQI01000003.1"/>
</dbReference>
<feature type="coiled-coil region" evidence="2">
    <location>
        <begin position="196"/>
        <end position="230"/>
    </location>
</feature>
<evidence type="ECO:0000256" key="3">
    <source>
        <dbReference type="SAM" id="SignalP"/>
    </source>
</evidence>
<dbReference type="SUPFAM" id="SSF51261">
    <property type="entry name" value="Duplicated hybrid motif"/>
    <property type="match status" value="1"/>
</dbReference>
<feature type="chain" id="PRO_5021407487" evidence="3">
    <location>
        <begin position="23"/>
        <end position="408"/>
    </location>
</feature>
<evidence type="ECO:0000256" key="2">
    <source>
        <dbReference type="SAM" id="Coils"/>
    </source>
</evidence>
<dbReference type="GO" id="GO:0004222">
    <property type="term" value="F:metalloendopeptidase activity"/>
    <property type="evidence" value="ECO:0007669"/>
    <property type="project" value="TreeGrafter"/>
</dbReference>
<feature type="signal peptide" evidence="3">
    <location>
        <begin position="1"/>
        <end position="22"/>
    </location>
</feature>
<protein>
    <submittedName>
        <fullName evidence="5">Peptidase M23</fullName>
    </submittedName>
</protein>
<dbReference type="Pfam" id="PF01551">
    <property type="entry name" value="Peptidase_M23"/>
    <property type="match status" value="1"/>
</dbReference>
<keyword evidence="2" id="KW-0175">Coiled coil</keyword>
<gene>
    <name evidence="5" type="ORF">E2488_11040</name>
</gene>
<dbReference type="InterPro" id="IPR050570">
    <property type="entry name" value="Cell_wall_metabolism_enzyme"/>
</dbReference>
<dbReference type="PANTHER" id="PTHR21666:SF289">
    <property type="entry name" value="L-ALA--D-GLU ENDOPEPTIDASE"/>
    <property type="match status" value="1"/>
</dbReference>
<dbReference type="Proteomes" id="UP000298517">
    <property type="component" value="Unassembled WGS sequence"/>
</dbReference>
<evidence type="ECO:0000256" key="1">
    <source>
        <dbReference type="ARBA" id="ARBA00022729"/>
    </source>
</evidence>
<dbReference type="EMBL" id="SNQI01000003">
    <property type="protein sequence ID" value="TEW74002.1"/>
    <property type="molecule type" value="Genomic_DNA"/>
</dbReference>
<proteinExistence type="predicted"/>
<evidence type="ECO:0000259" key="4">
    <source>
        <dbReference type="Pfam" id="PF01551"/>
    </source>
</evidence>
<dbReference type="InterPro" id="IPR016047">
    <property type="entry name" value="M23ase_b-sheet_dom"/>
</dbReference>
<dbReference type="CDD" id="cd12797">
    <property type="entry name" value="M23_peptidase"/>
    <property type="match status" value="1"/>
</dbReference>
<reference evidence="5 6" key="1">
    <citation type="journal article" date="2011" name="J. Microbiol.">
        <title>Gramella jeungdoensis sp. nov., isolated from a solar saltern in Korea.</title>
        <authorList>
            <person name="Joung Y."/>
            <person name="Kim H."/>
            <person name="Jang T."/>
            <person name="Ahn T.S."/>
            <person name="Joh K."/>
        </authorList>
    </citation>
    <scope>NUCLEOTIDE SEQUENCE [LARGE SCALE GENOMIC DNA]</scope>
    <source>
        <strain evidence="5 6">KCTC 23123</strain>
    </source>
</reference>
<evidence type="ECO:0000313" key="6">
    <source>
        <dbReference type="Proteomes" id="UP000298517"/>
    </source>
</evidence>
<dbReference type="InterPro" id="IPR011055">
    <property type="entry name" value="Dup_hybrid_motif"/>
</dbReference>
<dbReference type="Gene3D" id="2.70.70.10">
    <property type="entry name" value="Glucose Permease (Domain IIA)"/>
    <property type="match status" value="1"/>
</dbReference>
<sequence>MQFKLKYLLLFLIVLISVNSTAQKSKRQVLEARRVQLQKDQIYINALLSNTIRTEKNVLNQLKDLDDKINTREDLINAIENESNELGNEIYLNQLEINKNKRALEALKKDYGEMIYSSYKSKSQNSRIMFLLSSKNFFQGYKRFQYMKQYTAFRKKQGDEIHIKTSELQTLTDSLQVKKDQKKKLLDVQRKQQSDIEKEKKEQEVLLSKVKQKENKYKKQIKQFQREESRVAAQIDKLIRAAIVASNKKSGNTSRTASTTFALTPEAKELASKFELNKGKLDWPVEKGFVSTFYGKQPHPIVKSTTIQSNGVRITTNDGSKARAIFNGTVLAVQVMGGNKKMVYIQHGNYITVYKNLENVFVNTGDKVTTKQEIGTIFKDKITGKTILSFVLTNNAQTLNPATWIYRM</sequence>
<dbReference type="Gene3D" id="6.10.250.3150">
    <property type="match status" value="1"/>
</dbReference>
<dbReference type="OrthoDB" id="9815884at2"/>
<accession>A0A4Y8ATJ8</accession>